<reference evidence="3 4" key="1">
    <citation type="submission" date="2018-05" db="EMBL/GenBank/DDBJ databases">
        <title>Acuticoccus sediminis sp. nov., isolated from deep-sea sediment of Indian Ocean.</title>
        <authorList>
            <person name="Liu X."/>
            <person name="Lai Q."/>
            <person name="Du Y."/>
            <person name="Sun F."/>
            <person name="Zhang X."/>
            <person name="Wang S."/>
            <person name="Shao Z."/>
        </authorList>
    </citation>
    <scope>NUCLEOTIDE SEQUENCE [LARGE SCALE GENOMIC DNA]</scope>
    <source>
        <strain evidence="3 4">PTG4-2</strain>
    </source>
</reference>
<accession>A0A8B2NVB3</accession>
<dbReference type="Gene3D" id="3.30.9.10">
    <property type="entry name" value="D-Amino Acid Oxidase, subunit A, domain 2"/>
    <property type="match status" value="1"/>
</dbReference>
<evidence type="ECO:0000313" key="4">
    <source>
        <dbReference type="Proteomes" id="UP000249590"/>
    </source>
</evidence>
<name>A0A8B2NVB3_9HYPH</name>
<dbReference type="Proteomes" id="UP000249590">
    <property type="component" value="Unassembled WGS sequence"/>
</dbReference>
<dbReference type="PANTHER" id="PTHR13847:SF281">
    <property type="entry name" value="FAD DEPENDENT OXIDOREDUCTASE DOMAIN-CONTAINING PROTEIN"/>
    <property type="match status" value="1"/>
</dbReference>
<dbReference type="PANTHER" id="PTHR13847">
    <property type="entry name" value="SARCOSINE DEHYDROGENASE-RELATED"/>
    <property type="match status" value="1"/>
</dbReference>
<sequence length="433" mass="46662">MFSTFDVDWKTPHLWRKTGPARTAAAPLTGEAEVDVLVVGGGLTGMGAALAAADAGLEAMLLEGNEIGSAASGRNNGLVISHHSKASPSEIEATFGPVIGQRYNAMIAASAGHVFDTMRRFGIDAHQVENGWIQPCHSATAAARGRKVYEEWKALGHAVEWLDRETVTGIVGARYTAGWRVEGSGHINPFALTVGLAAALEGLGVTIAENSRATRIVREGAGWRIFTAGGSVNARQVILATNALTGDIWPELGRAMIPFKVFQASTRPVPEALRQSILVGNPAVSDTRRDIRAYHYDRDFRIVTGGTHSFWHNAERRGLAKIARAVADSFPQLGADPEIENYWEGTFAVVPDRKPRLFRLGDGLIFGGIYSGRGVAASMSLGREMGRLAAGQKGDADMPLPVTAIRTVPSHWMATTIANHIHPWHRLRDRTDK</sequence>
<proteinExistence type="predicted"/>
<evidence type="ECO:0000259" key="2">
    <source>
        <dbReference type="Pfam" id="PF01266"/>
    </source>
</evidence>
<gene>
    <name evidence="3" type="ORF">DLJ53_09670</name>
</gene>
<evidence type="ECO:0000256" key="1">
    <source>
        <dbReference type="ARBA" id="ARBA00023002"/>
    </source>
</evidence>
<dbReference type="AlphaFoldDB" id="A0A8B2NVB3"/>
<dbReference type="EMBL" id="QHHQ01000002">
    <property type="protein sequence ID" value="RAI01673.1"/>
    <property type="molecule type" value="Genomic_DNA"/>
</dbReference>
<dbReference type="GO" id="GO:0005737">
    <property type="term" value="C:cytoplasm"/>
    <property type="evidence" value="ECO:0007669"/>
    <property type="project" value="TreeGrafter"/>
</dbReference>
<evidence type="ECO:0000313" key="3">
    <source>
        <dbReference type="EMBL" id="RAI01673.1"/>
    </source>
</evidence>
<dbReference type="InterPro" id="IPR036188">
    <property type="entry name" value="FAD/NAD-bd_sf"/>
</dbReference>
<dbReference type="SUPFAM" id="SSF51905">
    <property type="entry name" value="FAD/NAD(P)-binding domain"/>
    <property type="match status" value="1"/>
</dbReference>
<feature type="domain" description="FAD dependent oxidoreductase" evidence="2">
    <location>
        <begin position="35"/>
        <end position="386"/>
    </location>
</feature>
<dbReference type="Pfam" id="PF01266">
    <property type="entry name" value="DAO"/>
    <property type="match status" value="1"/>
</dbReference>
<comment type="caution">
    <text evidence="3">The sequence shown here is derived from an EMBL/GenBank/DDBJ whole genome shotgun (WGS) entry which is preliminary data.</text>
</comment>
<dbReference type="OrthoDB" id="9806601at2"/>
<keyword evidence="4" id="KW-1185">Reference proteome</keyword>
<dbReference type="InterPro" id="IPR006076">
    <property type="entry name" value="FAD-dep_OxRdtase"/>
</dbReference>
<organism evidence="3 4">
    <name type="scientific">Acuticoccus sediminis</name>
    <dbReference type="NCBI Taxonomy" id="2184697"/>
    <lineage>
        <taxon>Bacteria</taxon>
        <taxon>Pseudomonadati</taxon>
        <taxon>Pseudomonadota</taxon>
        <taxon>Alphaproteobacteria</taxon>
        <taxon>Hyphomicrobiales</taxon>
        <taxon>Amorphaceae</taxon>
        <taxon>Acuticoccus</taxon>
    </lineage>
</organism>
<protein>
    <submittedName>
        <fullName evidence="3">FAD-dependent oxidoreductase</fullName>
    </submittedName>
</protein>
<keyword evidence="1" id="KW-0560">Oxidoreductase</keyword>
<dbReference type="Gene3D" id="3.50.50.60">
    <property type="entry name" value="FAD/NAD(P)-binding domain"/>
    <property type="match status" value="1"/>
</dbReference>
<dbReference type="GO" id="GO:0016491">
    <property type="term" value="F:oxidoreductase activity"/>
    <property type="evidence" value="ECO:0007669"/>
    <property type="project" value="UniProtKB-KW"/>
</dbReference>
<dbReference type="RefSeq" id="WP_111344699.1">
    <property type="nucleotide sequence ID" value="NZ_QHHQ01000002.1"/>
</dbReference>